<dbReference type="EMBL" id="CYRX01000011">
    <property type="protein sequence ID" value="CUH59717.1"/>
    <property type="molecule type" value="Genomic_DNA"/>
</dbReference>
<dbReference type="eggNOG" id="COG2755">
    <property type="taxonomic scope" value="Bacteria"/>
</dbReference>
<feature type="domain" description="SGNH hydrolase-type esterase" evidence="1">
    <location>
        <begin position="41"/>
        <end position="210"/>
    </location>
</feature>
<reference evidence="2 3" key="1">
    <citation type="submission" date="2015-09" db="EMBL/GenBank/DDBJ databases">
        <authorList>
            <consortium name="Swine Surveillance"/>
        </authorList>
    </citation>
    <scope>NUCLEOTIDE SEQUENCE [LARGE SCALE GENOMIC DNA]</scope>
    <source>
        <strain evidence="2 3">CECT 5294</strain>
    </source>
</reference>
<dbReference type="InterPro" id="IPR051532">
    <property type="entry name" value="Ester_Hydrolysis_Enzymes"/>
</dbReference>
<dbReference type="STRING" id="266809.PM03_08510"/>
<dbReference type="SUPFAM" id="SSF52266">
    <property type="entry name" value="SGNH hydrolase"/>
    <property type="match status" value="1"/>
</dbReference>
<protein>
    <submittedName>
        <fullName evidence="2">Esterase TesA</fullName>
        <ecNumber evidence="2">3.1.1.1</ecNumber>
    </submittedName>
</protein>
<dbReference type="Gene3D" id="3.40.50.1110">
    <property type="entry name" value="SGNH hydrolase"/>
    <property type="match status" value="1"/>
</dbReference>
<name>A0A0P1FHA3_9RHOB</name>
<dbReference type="GO" id="GO:0106435">
    <property type="term" value="F:carboxylesterase activity"/>
    <property type="evidence" value="ECO:0007669"/>
    <property type="project" value="UniProtKB-EC"/>
</dbReference>
<dbReference type="RefSeq" id="WP_058122861.1">
    <property type="nucleotide sequence ID" value="NZ_CYRX01000011.1"/>
</dbReference>
<dbReference type="PANTHER" id="PTHR30383">
    <property type="entry name" value="THIOESTERASE 1/PROTEASE 1/LYSOPHOSPHOLIPASE L1"/>
    <property type="match status" value="1"/>
</dbReference>
<dbReference type="Pfam" id="PF13472">
    <property type="entry name" value="Lipase_GDSL_2"/>
    <property type="match status" value="1"/>
</dbReference>
<dbReference type="PANTHER" id="PTHR30383:SF5">
    <property type="entry name" value="SGNH HYDROLASE-TYPE ESTERASE DOMAIN-CONTAINING PROTEIN"/>
    <property type="match status" value="1"/>
</dbReference>
<dbReference type="AlphaFoldDB" id="A0A0P1FHA3"/>
<dbReference type="Proteomes" id="UP000051298">
    <property type="component" value="Unassembled WGS sequence"/>
</dbReference>
<dbReference type="EC" id="3.1.1.1" evidence="2"/>
<dbReference type="CDD" id="cd01836">
    <property type="entry name" value="FeeA_FeeB_like"/>
    <property type="match status" value="1"/>
</dbReference>
<dbReference type="InterPro" id="IPR013830">
    <property type="entry name" value="SGNH_hydro"/>
</dbReference>
<sequence>MKSALALLQGAWLYATRPRLQEPTGPREGTLGHGPDLRLLILGDSAAAGVGVATQGDALAGHLPRSLAQDRTVDWRLAARCGATTASTLKRLQALPAEPFDVVLMAVGINDAKNGVAKNTYRNNYRTIIETLRTRHSAGIILCTALPPVLSFPTVPEPLRSIMGTRASEFDIALQELCIEMGTDYLPHDAPPDPKMLAADGLHPGAPYYRLWADAAATQIKKALTP</sequence>
<keyword evidence="2" id="KW-0378">Hydrolase</keyword>
<accession>A0A0P1FHA3</accession>
<gene>
    <name evidence="2" type="primary">tesA_1</name>
    <name evidence="2" type="ORF">THS5294_01004</name>
</gene>
<evidence type="ECO:0000313" key="2">
    <source>
        <dbReference type="EMBL" id="CUH59717.1"/>
    </source>
</evidence>
<dbReference type="GO" id="GO:0004622">
    <property type="term" value="F:phosphatidylcholine lysophospholipase activity"/>
    <property type="evidence" value="ECO:0007669"/>
    <property type="project" value="TreeGrafter"/>
</dbReference>
<evidence type="ECO:0000259" key="1">
    <source>
        <dbReference type="Pfam" id="PF13472"/>
    </source>
</evidence>
<proteinExistence type="predicted"/>
<evidence type="ECO:0000313" key="3">
    <source>
        <dbReference type="Proteomes" id="UP000051298"/>
    </source>
</evidence>
<dbReference type="InterPro" id="IPR036514">
    <property type="entry name" value="SGNH_hydro_sf"/>
</dbReference>
<organism evidence="2 3">
    <name type="scientific">Thalassobacter stenotrophicus</name>
    <dbReference type="NCBI Taxonomy" id="266809"/>
    <lineage>
        <taxon>Bacteria</taxon>
        <taxon>Pseudomonadati</taxon>
        <taxon>Pseudomonadota</taxon>
        <taxon>Alphaproteobacteria</taxon>
        <taxon>Rhodobacterales</taxon>
        <taxon>Roseobacteraceae</taxon>
        <taxon>Thalassobacter</taxon>
    </lineage>
</organism>